<dbReference type="Pfam" id="PF07687">
    <property type="entry name" value="M20_dimer"/>
    <property type="match status" value="1"/>
</dbReference>
<dbReference type="Pfam" id="PF01546">
    <property type="entry name" value="Peptidase_M20"/>
    <property type="match status" value="1"/>
</dbReference>
<evidence type="ECO:0000256" key="1">
    <source>
        <dbReference type="ARBA" id="ARBA00022670"/>
    </source>
</evidence>
<dbReference type="GO" id="GO:0046872">
    <property type="term" value="F:metal ion binding"/>
    <property type="evidence" value="ECO:0007669"/>
    <property type="project" value="UniProtKB-KW"/>
</dbReference>
<name>A0A495VYN4_9PSEU</name>
<keyword evidence="2" id="KW-0479">Metal-binding</keyword>
<proteinExistence type="predicted"/>
<dbReference type="GO" id="GO:0008233">
    <property type="term" value="F:peptidase activity"/>
    <property type="evidence" value="ECO:0007669"/>
    <property type="project" value="UniProtKB-KW"/>
</dbReference>
<evidence type="ECO:0000256" key="2">
    <source>
        <dbReference type="ARBA" id="ARBA00022723"/>
    </source>
</evidence>
<sequence length="448" mass="47014">MGLAEQVGDWVREREAELLAELAAWLAQPSVSRTGEGMADAVAHGVELLRRAGLTPEVVETGGWPALVGTAPGPPGAPHVLVYGHYDVQPAGPLDEWDSPPFEPTFRDGRVYGRGAGDNKGQHLAQLLGLRALREVTGGLPCRVTVLLDGEEEIGSPHLANALRALPKPDLVVWSDGPVHESGRASVVLGVRGIATFELRVRGASGPLHSGNWGGVAPNPAWRLVHVLAGMRDARGRVLVDGFADDVVPLSPGERAALAALPADVPEVLAGIGVSGMEPPADLGFYERLTGPTFSINSLTCEDGGEHRTVIPHVAVAKCDMRLVGGQRVETVFAAIREHLARHAPDVELTPGGAMEPSRTLPETRWTDAVLRGAAAGLGEEPLLVPALGGSLPIAAFSDELGVPCYGVPLANVDERNHAPNENLALDWFRRGVVAAATVQQAIAAVGR</sequence>
<dbReference type="Gene3D" id="3.40.630.10">
    <property type="entry name" value="Zn peptidases"/>
    <property type="match status" value="1"/>
</dbReference>
<feature type="domain" description="Peptidase M20 dimerisation" evidence="4">
    <location>
        <begin position="190"/>
        <end position="346"/>
    </location>
</feature>
<keyword evidence="1" id="KW-0645">Protease</keyword>
<reference evidence="5 6" key="1">
    <citation type="submission" date="2018-10" db="EMBL/GenBank/DDBJ databases">
        <title>Sequencing the genomes of 1000 actinobacteria strains.</title>
        <authorList>
            <person name="Klenk H.-P."/>
        </authorList>
    </citation>
    <scope>NUCLEOTIDE SEQUENCE [LARGE SCALE GENOMIC DNA]</scope>
    <source>
        <strain evidence="5 6">DSM 43800</strain>
    </source>
</reference>
<evidence type="ECO:0000313" key="6">
    <source>
        <dbReference type="Proteomes" id="UP000282084"/>
    </source>
</evidence>
<dbReference type="PANTHER" id="PTHR43270:SF8">
    <property type="entry name" value="DI- AND TRIPEPTIDASE DUG2-RELATED"/>
    <property type="match status" value="1"/>
</dbReference>
<dbReference type="InterPro" id="IPR036264">
    <property type="entry name" value="Bact_exopeptidase_dim_dom"/>
</dbReference>
<organism evidence="5 6">
    <name type="scientific">Saccharothrix australiensis</name>
    <dbReference type="NCBI Taxonomy" id="2072"/>
    <lineage>
        <taxon>Bacteria</taxon>
        <taxon>Bacillati</taxon>
        <taxon>Actinomycetota</taxon>
        <taxon>Actinomycetes</taxon>
        <taxon>Pseudonocardiales</taxon>
        <taxon>Pseudonocardiaceae</taxon>
        <taxon>Saccharothrix</taxon>
    </lineage>
</organism>
<dbReference type="SUPFAM" id="SSF55031">
    <property type="entry name" value="Bacterial exopeptidase dimerisation domain"/>
    <property type="match status" value="1"/>
</dbReference>
<dbReference type="Proteomes" id="UP000282084">
    <property type="component" value="Unassembled WGS sequence"/>
</dbReference>
<dbReference type="InterPro" id="IPR002933">
    <property type="entry name" value="Peptidase_M20"/>
</dbReference>
<dbReference type="OrthoDB" id="9761532at2"/>
<accession>A0A495VYN4</accession>
<keyword evidence="3" id="KW-0378">Hydrolase</keyword>
<evidence type="ECO:0000259" key="4">
    <source>
        <dbReference type="Pfam" id="PF07687"/>
    </source>
</evidence>
<dbReference type="InterPro" id="IPR051458">
    <property type="entry name" value="Cyt/Met_Dipeptidase"/>
</dbReference>
<evidence type="ECO:0000313" key="5">
    <source>
        <dbReference type="EMBL" id="RKT54314.1"/>
    </source>
</evidence>
<keyword evidence="6" id="KW-1185">Reference proteome</keyword>
<comment type="caution">
    <text evidence="5">The sequence shown here is derived from an EMBL/GenBank/DDBJ whole genome shotgun (WGS) entry which is preliminary data.</text>
</comment>
<dbReference type="RefSeq" id="WP_121005868.1">
    <property type="nucleotide sequence ID" value="NZ_RBXO01000001.1"/>
</dbReference>
<gene>
    <name evidence="5" type="ORF">C8E97_2930</name>
</gene>
<protein>
    <submittedName>
        <fullName evidence="5">Acetylornithine deacetylase/succinyl-diaminopimelate desuccinylase-like protein</fullName>
    </submittedName>
</protein>
<dbReference type="AlphaFoldDB" id="A0A495VYN4"/>
<dbReference type="EMBL" id="RBXO01000001">
    <property type="protein sequence ID" value="RKT54314.1"/>
    <property type="molecule type" value="Genomic_DNA"/>
</dbReference>
<dbReference type="SUPFAM" id="SSF53187">
    <property type="entry name" value="Zn-dependent exopeptidases"/>
    <property type="match status" value="1"/>
</dbReference>
<dbReference type="PANTHER" id="PTHR43270">
    <property type="entry name" value="BETA-ALA-HIS DIPEPTIDASE"/>
    <property type="match status" value="1"/>
</dbReference>
<dbReference type="GO" id="GO:0006508">
    <property type="term" value="P:proteolysis"/>
    <property type="evidence" value="ECO:0007669"/>
    <property type="project" value="UniProtKB-KW"/>
</dbReference>
<dbReference type="Gene3D" id="3.30.70.360">
    <property type="match status" value="1"/>
</dbReference>
<evidence type="ECO:0000256" key="3">
    <source>
        <dbReference type="ARBA" id="ARBA00022801"/>
    </source>
</evidence>
<dbReference type="InterPro" id="IPR011650">
    <property type="entry name" value="Peptidase_M20_dimer"/>
</dbReference>